<dbReference type="Pfam" id="PF07238">
    <property type="entry name" value="PilZ"/>
    <property type="match status" value="1"/>
</dbReference>
<comment type="caution">
    <text evidence="2">The sequence shown here is derived from an EMBL/GenBank/DDBJ whole genome shotgun (WGS) entry which is preliminary data.</text>
</comment>
<reference evidence="2" key="2">
    <citation type="submission" date="2020-09" db="EMBL/GenBank/DDBJ databases">
        <authorList>
            <person name="Sun Q."/>
            <person name="Zhou Y."/>
        </authorList>
    </citation>
    <scope>NUCLEOTIDE SEQUENCE</scope>
    <source>
        <strain evidence="2">CGMCC 1.15254</strain>
    </source>
</reference>
<accession>A0A917FD80</accession>
<evidence type="ECO:0000259" key="1">
    <source>
        <dbReference type="Pfam" id="PF07238"/>
    </source>
</evidence>
<name>A0A917FD80_9PROT</name>
<dbReference type="EMBL" id="BMHV01000011">
    <property type="protein sequence ID" value="GGF64086.1"/>
    <property type="molecule type" value="Genomic_DNA"/>
</dbReference>
<evidence type="ECO:0000313" key="3">
    <source>
        <dbReference type="Proteomes" id="UP000632498"/>
    </source>
</evidence>
<evidence type="ECO:0000313" key="2">
    <source>
        <dbReference type="EMBL" id="GGF64086.1"/>
    </source>
</evidence>
<organism evidence="2 3">
    <name type="scientific">Terasakiella brassicae</name>
    <dbReference type="NCBI Taxonomy" id="1634917"/>
    <lineage>
        <taxon>Bacteria</taxon>
        <taxon>Pseudomonadati</taxon>
        <taxon>Pseudomonadota</taxon>
        <taxon>Alphaproteobacteria</taxon>
        <taxon>Rhodospirillales</taxon>
        <taxon>Terasakiellaceae</taxon>
        <taxon>Terasakiella</taxon>
    </lineage>
</organism>
<dbReference type="SUPFAM" id="SSF141371">
    <property type="entry name" value="PilZ domain-like"/>
    <property type="match status" value="1"/>
</dbReference>
<gene>
    <name evidence="2" type="ORF">GCM10011332_17650</name>
</gene>
<dbReference type="GO" id="GO:0035438">
    <property type="term" value="F:cyclic-di-GMP binding"/>
    <property type="evidence" value="ECO:0007669"/>
    <property type="project" value="InterPro"/>
</dbReference>
<reference evidence="2" key="1">
    <citation type="journal article" date="2014" name="Int. J. Syst. Evol. Microbiol.">
        <title>Complete genome sequence of Corynebacterium casei LMG S-19264T (=DSM 44701T), isolated from a smear-ripened cheese.</title>
        <authorList>
            <consortium name="US DOE Joint Genome Institute (JGI-PGF)"/>
            <person name="Walter F."/>
            <person name="Albersmeier A."/>
            <person name="Kalinowski J."/>
            <person name="Ruckert C."/>
        </authorList>
    </citation>
    <scope>NUCLEOTIDE SEQUENCE</scope>
    <source>
        <strain evidence="2">CGMCC 1.15254</strain>
    </source>
</reference>
<dbReference type="Proteomes" id="UP000632498">
    <property type="component" value="Unassembled WGS sequence"/>
</dbReference>
<protein>
    <recommendedName>
        <fullName evidence="1">PilZ domain-containing protein</fullName>
    </recommendedName>
</protein>
<dbReference type="InterPro" id="IPR009875">
    <property type="entry name" value="PilZ_domain"/>
</dbReference>
<sequence>MVTENRKNRRQRIDFLASVRIQDREYEIRVKDISVKGMKLQTRYKGLYLPIGQKVTIHIPFIADVEAIVSWHDEETHGLIFTSCPPVMRQFVESILPVGDHIEKTFKTESHSLQKTSENELHFYRD</sequence>
<keyword evidence="3" id="KW-1185">Reference proteome</keyword>
<feature type="domain" description="PilZ" evidence="1">
    <location>
        <begin position="4"/>
        <end position="86"/>
    </location>
</feature>
<dbReference type="AlphaFoldDB" id="A0A917FD80"/>
<dbReference type="Gene3D" id="2.40.10.220">
    <property type="entry name" value="predicted glycosyltransferase like domains"/>
    <property type="match status" value="1"/>
</dbReference>
<proteinExistence type="predicted"/>